<evidence type="ECO:0008006" key="3">
    <source>
        <dbReference type="Google" id="ProtNLM"/>
    </source>
</evidence>
<comment type="caution">
    <text evidence="1">The sequence shown here is derived from an EMBL/GenBank/DDBJ whole genome shotgun (WGS) entry which is preliminary data.</text>
</comment>
<organism evidence="1 2">
    <name type="scientific">Amphibacillus indicireducens</name>
    <dbReference type="NCBI Taxonomy" id="1076330"/>
    <lineage>
        <taxon>Bacteria</taxon>
        <taxon>Bacillati</taxon>
        <taxon>Bacillota</taxon>
        <taxon>Bacilli</taxon>
        <taxon>Bacillales</taxon>
        <taxon>Bacillaceae</taxon>
        <taxon>Amphibacillus</taxon>
    </lineage>
</organism>
<dbReference type="RefSeq" id="WP_344912406.1">
    <property type="nucleotide sequence ID" value="NZ_BAABDL010000094.1"/>
</dbReference>
<keyword evidence="2" id="KW-1185">Reference proteome</keyword>
<reference evidence="2" key="1">
    <citation type="journal article" date="2019" name="Int. J. Syst. Evol. Microbiol.">
        <title>The Global Catalogue of Microorganisms (GCM) 10K type strain sequencing project: providing services to taxonomists for standard genome sequencing and annotation.</title>
        <authorList>
            <consortium name="The Broad Institute Genomics Platform"/>
            <consortium name="The Broad Institute Genome Sequencing Center for Infectious Disease"/>
            <person name="Wu L."/>
            <person name="Ma J."/>
        </authorList>
    </citation>
    <scope>NUCLEOTIDE SEQUENCE [LARGE SCALE GENOMIC DNA]</scope>
    <source>
        <strain evidence="2">JCM 17250</strain>
    </source>
</reference>
<evidence type="ECO:0000313" key="1">
    <source>
        <dbReference type="EMBL" id="GAA4072970.1"/>
    </source>
</evidence>
<sequence length="171" mass="19684">MGKKMIGLLLIGLTILIVSGCGLSEEEVLENISETIQTSFNRQSPEPNVEFDHFNIYFPENIEIIEESDGNLIFNDQDQTYILFYNQLEPPTSDAFYLAEKRRGNYLLLESYQDDERLIYVKVSEVEEDFELQVGVGGLRLTTHVSLRELEDTFNQMVDMINSIEVSTIEE</sequence>
<proteinExistence type="predicted"/>
<dbReference type="EMBL" id="BAABDL010000094">
    <property type="protein sequence ID" value="GAA4072970.1"/>
    <property type="molecule type" value="Genomic_DNA"/>
</dbReference>
<evidence type="ECO:0000313" key="2">
    <source>
        <dbReference type="Proteomes" id="UP001501734"/>
    </source>
</evidence>
<protein>
    <recommendedName>
        <fullName evidence="3">DUF4367 domain-containing protein</fullName>
    </recommendedName>
</protein>
<gene>
    <name evidence="1" type="ORF">GCM10022410_18030</name>
</gene>
<name>A0ABP7VSY8_9BACI</name>
<dbReference type="Proteomes" id="UP001501734">
    <property type="component" value="Unassembled WGS sequence"/>
</dbReference>
<accession>A0ABP7VSY8</accession>
<dbReference type="PROSITE" id="PS51257">
    <property type="entry name" value="PROKAR_LIPOPROTEIN"/>
    <property type="match status" value="1"/>
</dbReference>